<reference evidence="4" key="2">
    <citation type="submission" date="2015-03" db="EMBL/GenBank/DDBJ databases">
        <title>Genome sequence of Pseudoalteromonas citrea.</title>
        <authorList>
            <person name="Xie B.-B."/>
            <person name="Rong J.-C."/>
            <person name="Qin Q.-L."/>
            <person name="Zhang Y.-Z."/>
        </authorList>
    </citation>
    <scope>NUCLEOTIDE SEQUENCE</scope>
    <source>
        <strain evidence="4">DSM 8771</strain>
    </source>
</reference>
<dbReference type="AlphaFoldDB" id="A0AAD4AJU1"/>
<dbReference type="NCBIfam" id="TIGR03361">
    <property type="entry name" value="VI_Rhs_Vgr"/>
    <property type="match status" value="1"/>
</dbReference>
<evidence type="ECO:0000259" key="3">
    <source>
        <dbReference type="Pfam" id="PF22178"/>
    </source>
</evidence>
<dbReference type="NCBIfam" id="TIGR01646">
    <property type="entry name" value="vgr_GE"/>
    <property type="match status" value="1"/>
</dbReference>
<protein>
    <submittedName>
        <fullName evidence="4">Type VI secretion system secreted protein VgrG</fullName>
    </submittedName>
</protein>
<reference evidence="4" key="1">
    <citation type="journal article" date="2012" name="J. Bacteriol.">
        <title>Genome sequences of type strains of seven species of the marine bacterium Pseudoalteromonas.</title>
        <authorList>
            <person name="Xie B.B."/>
            <person name="Shu Y.L."/>
            <person name="Qin Q.L."/>
            <person name="Rong J.C."/>
            <person name="Zhang X.Y."/>
            <person name="Chen X.L."/>
            <person name="Shi M."/>
            <person name="He H.L."/>
            <person name="Zhou B.C."/>
            <person name="Zhang Y.Z."/>
        </authorList>
    </citation>
    <scope>NUCLEOTIDE SEQUENCE</scope>
    <source>
        <strain evidence="4">DSM 8771</strain>
    </source>
</reference>
<dbReference type="Pfam" id="PF22178">
    <property type="entry name" value="Gp5_trimer_C"/>
    <property type="match status" value="1"/>
</dbReference>
<feature type="domain" description="Gp5/Type VI secretion system Vgr protein OB-fold" evidence="2">
    <location>
        <begin position="388"/>
        <end position="454"/>
    </location>
</feature>
<dbReference type="Pfam" id="PF04717">
    <property type="entry name" value="Phage_base_V"/>
    <property type="match status" value="1"/>
</dbReference>
<comment type="caution">
    <text evidence="4">The sequence shown here is derived from an EMBL/GenBank/DDBJ whole genome shotgun (WGS) entry which is preliminary data.</text>
</comment>
<dbReference type="Gene3D" id="4.10.220.110">
    <property type="match status" value="1"/>
</dbReference>
<dbReference type="SUPFAM" id="SSF69349">
    <property type="entry name" value="Phage fibre proteins"/>
    <property type="match status" value="1"/>
</dbReference>
<sequence length="670" mass="72355">MDTYIAGETSYLIATTEQGKEYRLNTCSISDKLCDGVSINVELVSDGDDLSSALGETLSLSWYQDVAGRPNKLLDYNAYVVEIAEQEAHTENIRAFHIRLESWLWLLRFSRTYRIYQAQTLKDILSDIFDNAGFKGMYKFGSMPSTKKEYCTQYDETDLEFVMRIIAEAGVVFFFSQSDGKHTLELQLASAPFDDNKTAKFDHSLVKSAKNLLIQSWQPEQRLAKKSLSLSGYNYTKAKSETGSAQQSSSNVTSVANSSFEHFALNSDAGDFTDVSTLATQLNNAQEAQATNIRMTTDANVVLVGNMLTIDTHINSQQQGQYNTLAVEHQIDVTQANVGTSYVCNVTCRDSALALTPAFINKPAVRGITSALVVTDAGSFDSKGEINQDKDGRIKVHFMWDVSNAKSTSCYLRVMQQTAGGNAGMQFIPRIGDEVLVDFINGDIDQPIVIGSVYNSSTQPPYAQKDATQSSIKTGLAEDTGHEICFDDKKGEEKLSISSGKDLDITVTNNATTLVNAEDALTVKKSQTTTIEESQTVKVTKNYGLKADKISIEGDSEIALKVGSNKITISSSGIKIEASNIELKSSQDTKITALNLTTSSSASTKISATANVDIKATAQANLEGTAGANVKSTAIAKLEGTAGAQVTSTAMAKLSGAAMAEITGALVKIN</sequence>
<evidence type="ECO:0000313" key="4">
    <source>
        <dbReference type="EMBL" id="KAF7772296.1"/>
    </source>
</evidence>
<dbReference type="InterPro" id="IPR017847">
    <property type="entry name" value="T6SS_RhsGE_Vgr_subset"/>
</dbReference>
<dbReference type="SUPFAM" id="SSF69279">
    <property type="entry name" value="Phage tail proteins"/>
    <property type="match status" value="2"/>
</dbReference>
<organism evidence="4 5">
    <name type="scientific">Pseudoalteromonas citrea</name>
    <dbReference type="NCBI Taxonomy" id="43655"/>
    <lineage>
        <taxon>Bacteria</taxon>
        <taxon>Pseudomonadati</taxon>
        <taxon>Pseudomonadota</taxon>
        <taxon>Gammaproteobacteria</taxon>
        <taxon>Alteromonadales</taxon>
        <taxon>Pseudoalteromonadaceae</taxon>
        <taxon>Pseudoalteromonas</taxon>
    </lineage>
</organism>
<dbReference type="Proteomes" id="UP000016487">
    <property type="component" value="Unassembled WGS sequence"/>
</dbReference>
<evidence type="ECO:0000259" key="2">
    <source>
        <dbReference type="Pfam" id="PF04717"/>
    </source>
</evidence>
<dbReference type="Gene3D" id="2.30.110.50">
    <property type="match status" value="1"/>
</dbReference>
<dbReference type="InterPro" id="IPR006531">
    <property type="entry name" value="Gp5/Vgr_OB"/>
</dbReference>
<feature type="domain" description="Gp5/Type VI secretion system Vgr C-terminal trimerisation" evidence="3">
    <location>
        <begin position="471"/>
        <end position="557"/>
    </location>
</feature>
<dbReference type="SUPFAM" id="SSF69255">
    <property type="entry name" value="gp5 N-terminal domain-like"/>
    <property type="match status" value="1"/>
</dbReference>
<dbReference type="Gene3D" id="3.55.50.10">
    <property type="entry name" value="Baseplate protein-like domains"/>
    <property type="match status" value="1"/>
</dbReference>
<dbReference type="InterPro" id="IPR054030">
    <property type="entry name" value="Gp5_Vgr_C"/>
</dbReference>
<dbReference type="InterPro" id="IPR006533">
    <property type="entry name" value="T6SS_Vgr_RhsGE"/>
</dbReference>
<dbReference type="InterPro" id="IPR037026">
    <property type="entry name" value="Vgr_OB-fold_dom_sf"/>
</dbReference>
<dbReference type="EMBL" id="AHBZ03000015">
    <property type="protein sequence ID" value="KAF7772296.1"/>
    <property type="molecule type" value="Genomic_DNA"/>
</dbReference>
<dbReference type="Gene3D" id="2.40.50.230">
    <property type="entry name" value="Gp5 N-terminal domain"/>
    <property type="match status" value="1"/>
</dbReference>
<dbReference type="Pfam" id="PF05954">
    <property type="entry name" value="Phage_GPD"/>
    <property type="match status" value="1"/>
</dbReference>
<comment type="similarity">
    <text evidence="1">Belongs to the VgrG protein family.</text>
</comment>
<dbReference type="RefSeq" id="WP_010362752.1">
    <property type="nucleotide sequence ID" value="NZ_AHBZ03000015.1"/>
</dbReference>
<evidence type="ECO:0000256" key="1">
    <source>
        <dbReference type="ARBA" id="ARBA00005558"/>
    </source>
</evidence>
<evidence type="ECO:0000313" key="5">
    <source>
        <dbReference type="Proteomes" id="UP000016487"/>
    </source>
</evidence>
<proteinExistence type="inferred from homology"/>
<accession>A0AAD4AJU1</accession>
<gene>
    <name evidence="4" type="primary">vgrG</name>
    <name evidence="4" type="ORF">PCIT_a2343</name>
</gene>
<name>A0AAD4AJU1_9GAMM</name>